<dbReference type="Pfam" id="PF00412">
    <property type="entry name" value="LIM"/>
    <property type="match status" value="1"/>
</dbReference>
<accession>A0A5J4NZI3</accession>
<name>A0A5J4NZI3_9TREM</name>
<organism evidence="6 7">
    <name type="scientific">Paragonimus westermani</name>
    <dbReference type="NCBI Taxonomy" id="34504"/>
    <lineage>
        <taxon>Eukaryota</taxon>
        <taxon>Metazoa</taxon>
        <taxon>Spiralia</taxon>
        <taxon>Lophotrochozoa</taxon>
        <taxon>Platyhelminthes</taxon>
        <taxon>Trematoda</taxon>
        <taxon>Digenea</taxon>
        <taxon>Plagiorchiida</taxon>
        <taxon>Troglotremata</taxon>
        <taxon>Troglotrematidae</taxon>
        <taxon>Paragonimus</taxon>
    </lineage>
</organism>
<dbReference type="Gene3D" id="2.10.110.10">
    <property type="entry name" value="Cysteine Rich Protein"/>
    <property type="match status" value="1"/>
</dbReference>
<dbReference type="CDD" id="cd08368">
    <property type="entry name" value="LIM"/>
    <property type="match status" value="1"/>
</dbReference>
<keyword evidence="7" id="KW-1185">Reference proteome</keyword>
<evidence type="ECO:0000256" key="4">
    <source>
        <dbReference type="PROSITE-ProRule" id="PRU00125"/>
    </source>
</evidence>
<evidence type="ECO:0000256" key="1">
    <source>
        <dbReference type="ARBA" id="ARBA00022723"/>
    </source>
</evidence>
<dbReference type="PROSITE" id="PS00478">
    <property type="entry name" value="LIM_DOMAIN_1"/>
    <property type="match status" value="1"/>
</dbReference>
<gene>
    <name evidence="6" type="ORF">DEA37_0004512</name>
</gene>
<evidence type="ECO:0000313" key="7">
    <source>
        <dbReference type="Proteomes" id="UP000324629"/>
    </source>
</evidence>
<sequence length="157" mass="17743">MTTGVLQPIILCIHLFARVEHHILVVLQGDCRTGGVIKTVSSAIVTHLTDPDHSVSKKDALRIVYRVPRNRSKMKQQVCSVCSEPVESHDKLDAKGTVYHINCFKCHKCGRNLKSNVSLELVFEIMNWSVNFNNERARLTLKLMRVSRDSSITSPVF</sequence>
<evidence type="ECO:0000259" key="5">
    <source>
        <dbReference type="PROSITE" id="PS50023"/>
    </source>
</evidence>
<dbReference type="GO" id="GO:0046872">
    <property type="term" value="F:metal ion binding"/>
    <property type="evidence" value="ECO:0007669"/>
    <property type="project" value="UniProtKB-KW"/>
</dbReference>
<keyword evidence="2 4" id="KW-0862">Zinc</keyword>
<feature type="domain" description="LIM zinc-binding" evidence="5">
    <location>
        <begin position="77"/>
        <end position="138"/>
    </location>
</feature>
<keyword evidence="1 4" id="KW-0479">Metal-binding</keyword>
<dbReference type="EMBL" id="QNGE01000427">
    <property type="protein sequence ID" value="KAA3680498.1"/>
    <property type="molecule type" value="Genomic_DNA"/>
</dbReference>
<evidence type="ECO:0000313" key="6">
    <source>
        <dbReference type="EMBL" id="KAA3680498.1"/>
    </source>
</evidence>
<dbReference type="InterPro" id="IPR001781">
    <property type="entry name" value="Znf_LIM"/>
</dbReference>
<keyword evidence="3 4" id="KW-0440">LIM domain</keyword>
<proteinExistence type="predicted"/>
<reference evidence="6 7" key="1">
    <citation type="journal article" date="2019" name="Gigascience">
        <title>Whole-genome sequence of the oriental lung fluke Paragonimus westermani.</title>
        <authorList>
            <person name="Oey H."/>
            <person name="Zakrzewski M."/>
            <person name="Narain K."/>
            <person name="Devi K.R."/>
            <person name="Agatsuma T."/>
            <person name="Nawaratna S."/>
            <person name="Gobert G.N."/>
            <person name="Jones M.K."/>
            <person name="Ragan M.A."/>
            <person name="McManus D.P."/>
            <person name="Krause L."/>
        </authorList>
    </citation>
    <scope>NUCLEOTIDE SEQUENCE [LARGE SCALE GENOMIC DNA]</scope>
    <source>
        <strain evidence="6 7">IND2009</strain>
    </source>
</reference>
<dbReference type="AlphaFoldDB" id="A0A5J4NZI3"/>
<comment type="caution">
    <text evidence="6">The sequence shown here is derived from an EMBL/GenBank/DDBJ whole genome shotgun (WGS) entry which is preliminary data.</text>
</comment>
<dbReference type="SMART" id="SM00132">
    <property type="entry name" value="LIM"/>
    <property type="match status" value="1"/>
</dbReference>
<dbReference type="PROSITE" id="PS50023">
    <property type="entry name" value="LIM_DOMAIN_2"/>
    <property type="match status" value="1"/>
</dbReference>
<evidence type="ECO:0000256" key="3">
    <source>
        <dbReference type="ARBA" id="ARBA00023038"/>
    </source>
</evidence>
<dbReference type="Proteomes" id="UP000324629">
    <property type="component" value="Unassembled WGS sequence"/>
</dbReference>
<evidence type="ECO:0000256" key="2">
    <source>
        <dbReference type="ARBA" id="ARBA00022833"/>
    </source>
</evidence>
<protein>
    <recommendedName>
        <fullName evidence="5">LIM zinc-binding domain-containing protein</fullName>
    </recommendedName>
</protein>